<proteinExistence type="predicted"/>
<name>A0ABS7VK66_9HYPH</name>
<evidence type="ECO:0000256" key="1">
    <source>
        <dbReference type="SAM" id="MobiDB-lite"/>
    </source>
</evidence>
<reference evidence="2 3" key="1">
    <citation type="submission" date="2021-09" db="EMBL/GenBank/DDBJ databases">
        <title>The complete genome sequence of a new microorganism.</title>
        <authorList>
            <person name="Zi Z."/>
        </authorList>
    </citation>
    <scope>NUCLEOTIDE SEQUENCE [LARGE SCALE GENOMIC DNA]</scope>
    <source>
        <strain evidence="2 3">WGZ8</strain>
    </source>
</reference>
<sequence length="164" mass="17757">MASTMPDDETHVTFSSLDYDAIEAAVLETARGRWFLREYAGRNRNADTEAVLAAIAGLEKKMADDKIARTMEQIRSSLLDMAGAIEDTRAEIAPPEAASVTSVLAASGEAQTSQRIARILETLRFLEGRIRTMMALVEPEGTEGPSPAPGADFARSDMRPSLLN</sequence>
<keyword evidence="3" id="KW-1185">Reference proteome</keyword>
<comment type="caution">
    <text evidence="2">The sequence shown here is derived from an EMBL/GenBank/DDBJ whole genome shotgun (WGS) entry which is preliminary data.</text>
</comment>
<protein>
    <submittedName>
        <fullName evidence="2">Uncharacterized protein</fullName>
    </submittedName>
</protein>
<organism evidence="2 3">
    <name type="scientific">Microvirga puerhi</name>
    <dbReference type="NCBI Taxonomy" id="2876078"/>
    <lineage>
        <taxon>Bacteria</taxon>
        <taxon>Pseudomonadati</taxon>
        <taxon>Pseudomonadota</taxon>
        <taxon>Alphaproteobacteria</taxon>
        <taxon>Hyphomicrobiales</taxon>
        <taxon>Methylobacteriaceae</taxon>
        <taxon>Microvirga</taxon>
    </lineage>
</organism>
<evidence type="ECO:0000313" key="2">
    <source>
        <dbReference type="EMBL" id="MBZ6075397.1"/>
    </source>
</evidence>
<dbReference type="Proteomes" id="UP000704176">
    <property type="component" value="Unassembled WGS sequence"/>
</dbReference>
<evidence type="ECO:0000313" key="3">
    <source>
        <dbReference type="Proteomes" id="UP000704176"/>
    </source>
</evidence>
<accession>A0ABS7VK66</accession>
<dbReference type="RefSeq" id="WP_224311437.1">
    <property type="nucleotide sequence ID" value="NZ_JAIRBM010000002.1"/>
</dbReference>
<feature type="region of interest" description="Disordered" evidence="1">
    <location>
        <begin position="139"/>
        <end position="164"/>
    </location>
</feature>
<dbReference type="EMBL" id="JAIRBM010000002">
    <property type="protein sequence ID" value="MBZ6075397.1"/>
    <property type="molecule type" value="Genomic_DNA"/>
</dbReference>
<gene>
    <name evidence="2" type="ORF">K9B37_03690</name>
</gene>